<gene>
    <name evidence="4" type="ORF">DWX41_05645</name>
</gene>
<dbReference type="AlphaFoldDB" id="A0A3E2WYW0"/>
<dbReference type="PANTHER" id="PTHR33678:SF1">
    <property type="entry name" value="BLL1576 PROTEIN"/>
    <property type="match status" value="1"/>
</dbReference>
<comment type="caution">
    <text evidence="4">The sequence shown here is derived from an EMBL/GenBank/DDBJ whole genome shotgun (WGS) entry which is preliminary data.</text>
</comment>
<evidence type="ECO:0000313" key="5">
    <source>
        <dbReference type="Proteomes" id="UP000261111"/>
    </source>
</evidence>
<dbReference type="InterPro" id="IPR052344">
    <property type="entry name" value="Transposase-related"/>
</dbReference>
<keyword evidence="1" id="KW-0175">Coiled coil</keyword>
<evidence type="ECO:0000313" key="4">
    <source>
        <dbReference type="EMBL" id="RGC33659.1"/>
    </source>
</evidence>
<proteinExistence type="predicted"/>
<name>A0A3E2WYW0_9FIRM</name>
<protein>
    <submittedName>
        <fullName evidence="4">IS66 family transposase</fullName>
    </submittedName>
</protein>
<feature type="domain" description="Transposase TnpC homeodomain" evidence="3">
    <location>
        <begin position="39"/>
        <end position="104"/>
    </location>
</feature>
<dbReference type="GeneID" id="93333449"/>
<evidence type="ECO:0000259" key="2">
    <source>
        <dbReference type="Pfam" id="PF03050"/>
    </source>
</evidence>
<evidence type="ECO:0000259" key="3">
    <source>
        <dbReference type="Pfam" id="PF13007"/>
    </source>
</evidence>
<dbReference type="RefSeq" id="WP_025655414.1">
    <property type="nucleotide sequence ID" value="NZ_QVIA01000005.1"/>
</dbReference>
<dbReference type="Pfam" id="PF13007">
    <property type="entry name" value="LZ_Tnp_IS66"/>
    <property type="match status" value="1"/>
</dbReference>
<dbReference type="PANTHER" id="PTHR33678">
    <property type="entry name" value="BLL1576 PROTEIN"/>
    <property type="match status" value="1"/>
</dbReference>
<dbReference type="NCBIfam" id="NF033517">
    <property type="entry name" value="transpos_IS66"/>
    <property type="match status" value="1"/>
</dbReference>
<reference evidence="4 5" key="1">
    <citation type="submission" date="2018-08" db="EMBL/GenBank/DDBJ databases">
        <title>A genome reference for cultivated species of the human gut microbiota.</title>
        <authorList>
            <person name="Zou Y."/>
            <person name="Xue W."/>
            <person name="Luo G."/>
        </authorList>
    </citation>
    <scope>NUCLEOTIDE SEQUENCE [LARGE SCALE GENOMIC DNA]</scope>
    <source>
        <strain evidence="4 5">AF19-21</strain>
    </source>
</reference>
<dbReference type="InterPro" id="IPR024463">
    <property type="entry name" value="Transposase_TnpC_homeodom"/>
</dbReference>
<dbReference type="Proteomes" id="UP000261111">
    <property type="component" value="Unassembled WGS sequence"/>
</dbReference>
<feature type="domain" description="Transposase IS66 central" evidence="2">
    <location>
        <begin position="183"/>
        <end position="473"/>
    </location>
</feature>
<organism evidence="4 5">
    <name type="scientific">Hungatella hathewayi</name>
    <dbReference type="NCBI Taxonomy" id="154046"/>
    <lineage>
        <taxon>Bacteria</taxon>
        <taxon>Bacillati</taxon>
        <taxon>Bacillota</taxon>
        <taxon>Clostridia</taxon>
        <taxon>Lachnospirales</taxon>
        <taxon>Lachnospiraceae</taxon>
        <taxon>Hungatella</taxon>
    </lineage>
</organism>
<sequence length="537" mass="62250">MAEKYTVEQLNKLNKKDLMLLVLSMQDQLTQMNDNLEKLIEQIRIANQQRFGRHTETLDAVSGQLSLFNEAEALAEDTTEELTIEEVLATILKQKKQRGKRDADLSGFPEEKILHSVSQEKLNEMYGDGNYKRMPDESYKRLRYEPASWTVEVHTVEVYVGTDGLHQDEFVRGDRPKDLLRNSIVTPSLEAAIINGKYVNSIPLYRIEQEFQRGGVHISRQNMANWTILCAQRYFQPVYDYMKEELFKYHVTQCDETPVEVINDGRSAGAQSYMWVHRSGEYYKDKPIVLYEYQKTRHHDHPEQYYKDFKGVLVTDGLSQYHLIEKNLEGVTNANCWAHCRRSFMNAVKAMDDRETAKKSVAYQALIRISSIYKLDESLKTLTAEERLKEREKNVKPLVEEYFVWVKKVLHEQLPKGETAKGLKYSINQEKQLKVFLRDGEVPIDNSASERSIRTFCIGKKNWVIIDSMKGAEASAVIYSISETAKLNNLSTYNYFCYLLTELPKLADKDGTIDKNALASLMPWSTNLPEKCRIPRR</sequence>
<accession>A0A3E2WYW0</accession>
<feature type="coiled-coil region" evidence="1">
    <location>
        <begin position="22"/>
        <end position="49"/>
    </location>
</feature>
<dbReference type="Pfam" id="PF03050">
    <property type="entry name" value="DDE_Tnp_IS66"/>
    <property type="match status" value="1"/>
</dbReference>
<evidence type="ECO:0000256" key="1">
    <source>
        <dbReference type="SAM" id="Coils"/>
    </source>
</evidence>
<dbReference type="EMBL" id="QVIA01000005">
    <property type="protein sequence ID" value="RGC33659.1"/>
    <property type="molecule type" value="Genomic_DNA"/>
</dbReference>
<dbReference type="InterPro" id="IPR004291">
    <property type="entry name" value="Transposase_IS66_central"/>
</dbReference>